<evidence type="ECO:0000313" key="2">
    <source>
        <dbReference type="EMBL" id="CEM27293.1"/>
    </source>
</evidence>
<organism evidence="2">
    <name type="scientific">Chromera velia CCMP2878</name>
    <dbReference type="NCBI Taxonomy" id="1169474"/>
    <lineage>
        <taxon>Eukaryota</taxon>
        <taxon>Sar</taxon>
        <taxon>Alveolata</taxon>
        <taxon>Colpodellida</taxon>
        <taxon>Chromeraceae</taxon>
        <taxon>Chromera</taxon>
    </lineage>
</organism>
<reference evidence="2" key="1">
    <citation type="submission" date="2014-11" db="EMBL/GenBank/DDBJ databases">
        <authorList>
            <person name="Otto D Thomas"/>
            <person name="Naeem Raeece"/>
        </authorList>
    </citation>
    <scope>NUCLEOTIDE SEQUENCE</scope>
</reference>
<sequence length="199" mass="22017">MSKSFLRFPALLYLINNVCEPLSLDSWMSPLRCRCRSAPTTSPTAGRALGEIPVHSHTTRQRPSAGISATNTRQVTFVWLMDLLPMESSWPLLQASCNHTPLPHLDQLQEVNLKALIFLVPSRLPLLLLLRMLRPSTPLLHRLQLPRGLPTSGSPLSPQFLKLPSRSLFITSVLVNLAGLPSSKPTRLFSSSSRLVAPT</sequence>
<gene>
    <name evidence="2" type="ORF">Cvel_634</name>
</gene>
<dbReference type="VEuPathDB" id="CryptoDB:Cvel_634"/>
<accession>A0A0G4GDD3</accession>
<name>A0A0G4GDD3_9ALVE</name>
<evidence type="ECO:0000256" key="1">
    <source>
        <dbReference type="SAM" id="MobiDB-lite"/>
    </source>
</evidence>
<feature type="region of interest" description="Disordered" evidence="1">
    <location>
        <begin position="46"/>
        <end position="66"/>
    </location>
</feature>
<protein>
    <submittedName>
        <fullName evidence="2">Uncharacterized protein</fullName>
    </submittedName>
</protein>
<proteinExistence type="predicted"/>
<dbReference type="EMBL" id="CDMZ01001104">
    <property type="protein sequence ID" value="CEM27293.1"/>
    <property type="molecule type" value="Genomic_DNA"/>
</dbReference>
<dbReference type="AlphaFoldDB" id="A0A0G4GDD3"/>